<organism evidence="11 12">
    <name type="scientific">Aerophobetes bacterium</name>
    <dbReference type="NCBI Taxonomy" id="2030807"/>
    <lineage>
        <taxon>Bacteria</taxon>
        <taxon>Candidatus Aerophobota</taxon>
    </lineage>
</organism>
<dbReference type="EMBL" id="QMQB01000058">
    <property type="protein sequence ID" value="RLE14015.1"/>
    <property type="molecule type" value="Genomic_DNA"/>
</dbReference>
<dbReference type="NCBIfam" id="NF002288">
    <property type="entry name" value="PRK01212.1-4"/>
    <property type="match status" value="1"/>
</dbReference>
<keyword evidence="1 7" id="KW-0028">Amino-acid biosynthesis</keyword>
<accession>A0A662DEW4</accession>
<comment type="caution">
    <text evidence="11">The sequence shown here is derived from an EMBL/GenBank/DDBJ whole genome shotgun (WGS) entry which is preliminary data.</text>
</comment>
<reference evidence="11 12" key="1">
    <citation type="submission" date="2018-06" db="EMBL/GenBank/DDBJ databases">
        <title>Extensive metabolic versatility and redundancy in microbially diverse, dynamic hydrothermal sediments.</title>
        <authorList>
            <person name="Dombrowski N."/>
            <person name="Teske A."/>
            <person name="Baker B.J."/>
        </authorList>
    </citation>
    <scope>NUCLEOTIDE SEQUENCE [LARGE SCALE GENOMIC DNA]</scope>
    <source>
        <strain evidence="11">B19_G9</strain>
    </source>
</reference>
<evidence type="ECO:0000256" key="3">
    <source>
        <dbReference type="ARBA" id="ARBA00022697"/>
    </source>
</evidence>
<dbReference type="Gene3D" id="3.30.230.10">
    <property type="match status" value="1"/>
</dbReference>
<comment type="pathway">
    <text evidence="7">Amino-acid biosynthesis; L-threonine biosynthesis; L-threonine from L-aspartate: step 4/5.</text>
</comment>
<feature type="binding site" evidence="7">
    <location>
        <begin position="89"/>
        <end position="99"/>
    </location>
    <ligand>
        <name>ATP</name>
        <dbReference type="ChEBI" id="CHEBI:30616"/>
    </ligand>
</feature>
<dbReference type="EC" id="2.7.1.39" evidence="7 8"/>
<dbReference type="PANTHER" id="PTHR20861">
    <property type="entry name" value="HOMOSERINE/4-DIPHOSPHOCYTIDYL-2-C-METHYL-D-ERYTHRITOL KINASE"/>
    <property type="match status" value="1"/>
</dbReference>
<comment type="subcellular location">
    <subcellularLocation>
        <location evidence="7">Cytoplasm</location>
    </subcellularLocation>
</comment>
<dbReference type="InterPro" id="IPR013750">
    <property type="entry name" value="GHMP_kinase_C_dom"/>
</dbReference>
<dbReference type="Gene3D" id="3.30.70.890">
    <property type="entry name" value="GHMP kinase, C-terminal domain"/>
    <property type="match status" value="1"/>
</dbReference>
<keyword evidence="6 7" id="KW-0067">ATP-binding</keyword>
<comment type="similarity">
    <text evidence="7">Belongs to the GHMP kinase family. Homoserine kinase subfamily.</text>
</comment>
<evidence type="ECO:0000256" key="8">
    <source>
        <dbReference type="NCBIfam" id="TIGR00191"/>
    </source>
</evidence>
<dbReference type="Pfam" id="PF00288">
    <property type="entry name" value="GHMP_kinases_N"/>
    <property type="match status" value="1"/>
</dbReference>
<dbReference type="InterPro" id="IPR014721">
    <property type="entry name" value="Ribsml_uS5_D2-typ_fold_subgr"/>
</dbReference>
<dbReference type="PANTHER" id="PTHR20861:SF1">
    <property type="entry name" value="HOMOSERINE KINASE"/>
    <property type="match status" value="1"/>
</dbReference>
<dbReference type="InterPro" id="IPR020568">
    <property type="entry name" value="Ribosomal_Su5_D2-typ_SF"/>
</dbReference>
<evidence type="ECO:0000259" key="10">
    <source>
        <dbReference type="Pfam" id="PF08544"/>
    </source>
</evidence>
<feature type="domain" description="GHMP kinase N-terminal" evidence="9">
    <location>
        <begin position="60"/>
        <end position="142"/>
    </location>
</feature>
<comment type="catalytic activity">
    <reaction evidence="7">
        <text>L-homoserine + ATP = O-phospho-L-homoserine + ADP + H(+)</text>
        <dbReference type="Rhea" id="RHEA:13985"/>
        <dbReference type="ChEBI" id="CHEBI:15378"/>
        <dbReference type="ChEBI" id="CHEBI:30616"/>
        <dbReference type="ChEBI" id="CHEBI:57476"/>
        <dbReference type="ChEBI" id="CHEBI:57590"/>
        <dbReference type="ChEBI" id="CHEBI:456216"/>
        <dbReference type="EC" id="2.7.1.39"/>
    </reaction>
</comment>
<evidence type="ECO:0000313" key="11">
    <source>
        <dbReference type="EMBL" id="RLE14015.1"/>
    </source>
</evidence>
<dbReference type="SUPFAM" id="SSF54211">
    <property type="entry name" value="Ribosomal protein S5 domain 2-like"/>
    <property type="match status" value="1"/>
</dbReference>
<comment type="function">
    <text evidence="7">Catalyzes the ATP-dependent phosphorylation of L-homoserine to L-homoserine phosphate.</text>
</comment>
<dbReference type="NCBIfam" id="TIGR00191">
    <property type="entry name" value="thrB"/>
    <property type="match status" value="1"/>
</dbReference>
<evidence type="ECO:0000256" key="1">
    <source>
        <dbReference type="ARBA" id="ARBA00022605"/>
    </source>
</evidence>
<evidence type="ECO:0000256" key="6">
    <source>
        <dbReference type="ARBA" id="ARBA00022840"/>
    </source>
</evidence>
<dbReference type="UniPathway" id="UPA00050">
    <property type="reaction ID" value="UER00064"/>
</dbReference>
<evidence type="ECO:0000256" key="4">
    <source>
        <dbReference type="ARBA" id="ARBA00022741"/>
    </source>
</evidence>
<dbReference type="GO" id="GO:0005524">
    <property type="term" value="F:ATP binding"/>
    <property type="evidence" value="ECO:0007669"/>
    <property type="project" value="UniProtKB-UniRule"/>
</dbReference>
<protein>
    <recommendedName>
        <fullName evidence="7 8">Homoserine kinase</fullName>
        <shortName evidence="7">HK</shortName>
        <shortName evidence="7">HSK</shortName>
        <ecNumber evidence="7 8">2.7.1.39</ecNumber>
    </recommendedName>
</protein>
<gene>
    <name evidence="7" type="primary">thrB</name>
    <name evidence="11" type="ORF">DRI96_02095</name>
</gene>
<dbReference type="InterPro" id="IPR000870">
    <property type="entry name" value="Homoserine_kinase"/>
</dbReference>
<dbReference type="GO" id="GO:0005737">
    <property type="term" value="C:cytoplasm"/>
    <property type="evidence" value="ECO:0007669"/>
    <property type="project" value="UniProtKB-SubCell"/>
</dbReference>
<dbReference type="GO" id="GO:0004413">
    <property type="term" value="F:homoserine kinase activity"/>
    <property type="evidence" value="ECO:0007669"/>
    <property type="project" value="UniProtKB-UniRule"/>
</dbReference>
<keyword evidence="7" id="KW-0963">Cytoplasm</keyword>
<name>A0A662DEW4_UNCAE</name>
<feature type="domain" description="GHMP kinase C-terminal" evidence="10">
    <location>
        <begin position="224"/>
        <end position="282"/>
    </location>
</feature>
<dbReference type="AlphaFoldDB" id="A0A662DEW4"/>
<dbReference type="Pfam" id="PF08544">
    <property type="entry name" value="GHMP_kinases_C"/>
    <property type="match status" value="1"/>
</dbReference>
<keyword evidence="3 7" id="KW-0791">Threonine biosynthesis</keyword>
<evidence type="ECO:0000259" key="9">
    <source>
        <dbReference type="Pfam" id="PF00288"/>
    </source>
</evidence>
<evidence type="ECO:0000256" key="2">
    <source>
        <dbReference type="ARBA" id="ARBA00022679"/>
    </source>
</evidence>
<evidence type="ECO:0000256" key="5">
    <source>
        <dbReference type="ARBA" id="ARBA00022777"/>
    </source>
</evidence>
<proteinExistence type="inferred from homology"/>
<dbReference type="PRINTS" id="PR00958">
    <property type="entry name" value="HOMSERKINASE"/>
</dbReference>
<evidence type="ECO:0000313" key="12">
    <source>
        <dbReference type="Proteomes" id="UP000267654"/>
    </source>
</evidence>
<keyword evidence="5 7" id="KW-0418">Kinase</keyword>
<dbReference type="Proteomes" id="UP000267654">
    <property type="component" value="Unassembled WGS sequence"/>
</dbReference>
<dbReference type="GO" id="GO:0009088">
    <property type="term" value="P:threonine biosynthetic process"/>
    <property type="evidence" value="ECO:0007669"/>
    <property type="project" value="UniProtKB-UniRule"/>
</dbReference>
<dbReference type="InterPro" id="IPR006204">
    <property type="entry name" value="GHMP_kinase_N_dom"/>
</dbReference>
<dbReference type="PIRSF" id="PIRSF000676">
    <property type="entry name" value="Homoser_kin"/>
    <property type="match status" value="1"/>
</dbReference>
<keyword evidence="4 7" id="KW-0547">Nucleotide-binding</keyword>
<sequence>MPKIRLTIPASTTNLGCGFDCLGIALTLYNVVEVEFTEKPGLFIKVEGEGEELIPTNENNIIFPAIKMVFERAGKKLTGIKIREINSIPLQRGLGSSAATRLGGIIAASYLLNINLSEGDILKMATFLEGHPDNVAASFLGGFVAVARPSDDNGMPLWIKLDVPDPLRLALVIPQIEVSTEKARRILPSKVSLSDAVFNLSRLALLIPSLTKGIWDNFPLVTQDRIHQPYRSSLIPGMYDVFKAALDAGAKGVFLSGAGSSIAAFVLEREARKVGEAMQKEFFKRGIKSTVRILSVDKKGVRIDEKNK</sequence>
<dbReference type="HAMAP" id="MF_00384">
    <property type="entry name" value="Homoser_kinase"/>
    <property type="match status" value="1"/>
</dbReference>
<dbReference type="SUPFAM" id="SSF55060">
    <property type="entry name" value="GHMP Kinase, C-terminal domain"/>
    <property type="match status" value="1"/>
</dbReference>
<evidence type="ECO:0000256" key="7">
    <source>
        <dbReference type="HAMAP-Rule" id="MF_00384"/>
    </source>
</evidence>
<dbReference type="InterPro" id="IPR036554">
    <property type="entry name" value="GHMP_kinase_C_sf"/>
</dbReference>
<keyword evidence="2 7" id="KW-0808">Transferase</keyword>